<evidence type="ECO:0000313" key="1">
    <source>
        <dbReference type="EMBL" id="MCC5465541.1"/>
    </source>
</evidence>
<dbReference type="EMBL" id="JAJHJB010000010">
    <property type="protein sequence ID" value="MCC5465541.1"/>
    <property type="molecule type" value="Genomic_DNA"/>
</dbReference>
<evidence type="ECO:0008006" key="3">
    <source>
        <dbReference type="Google" id="ProtNLM"/>
    </source>
</evidence>
<gene>
    <name evidence="1" type="ORF">LMF89_09220</name>
</gene>
<keyword evidence="2" id="KW-1185">Reference proteome</keyword>
<dbReference type="Proteomes" id="UP001165492">
    <property type="component" value="Unassembled WGS sequence"/>
</dbReference>
<accession>A0ABS8HQT9</accession>
<organism evidence="1 2">
    <name type="scientific">Pelosinus baikalensis</name>
    <dbReference type="NCBI Taxonomy" id="2892015"/>
    <lineage>
        <taxon>Bacteria</taxon>
        <taxon>Bacillati</taxon>
        <taxon>Bacillota</taxon>
        <taxon>Negativicutes</taxon>
        <taxon>Selenomonadales</taxon>
        <taxon>Sporomusaceae</taxon>
        <taxon>Pelosinus</taxon>
    </lineage>
</organism>
<proteinExistence type="predicted"/>
<evidence type="ECO:0000313" key="2">
    <source>
        <dbReference type="Proteomes" id="UP001165492"/>
    </source>
</evidence>
<dbReference type="RefSeq" id="WP_229534791.1">
    <property type="nucleotide sequence ID" value="NZ_JAJHJB010000010.1"/>
</dbReference>
<reference evidence="1" key="1">
    <citation type="submission" date="2021-11" db="EMBL/GenBank/DDBJ databases">
        <title>Description of a new species Pelosinus isolated from the bottom sediments of Lake Baikal.</title>
        <authorList>
            <person name="Zakharyuk A."/>
        </authorList>
    </citation>
    <scope>NUCLEOTIDE SEQUENCE</scope>
    <source>
        <strain evidence="1">Bkl1</strain>
    </source>
</reference>
<name>A0ABS8HQT9_9FIRM</name>
<protein>
    <recommendedName>
        <fullName evidence="3">Phage protein</fullName>
    </recommendedName>
</protein>
<comment type="caution">
    <text evidence="1">The sequence shown here is derived from an EMBL/GenBank/DDBJ whole genome shotgun (WGS) entry which is preliminary data.</text>
</comment>
<sequence>MKKVPFDLFEEGQTIYFDIPRIEDLEKGMGMPITTIVSKQEVGVGFCLTALQIGLRHHYRKGNKEFYAAKMGEYFENDGTLGDVITPIIRAIMGSGIFGKEAIEKIEKNVAENSESESDMEENSKNV</sequence>